<dbReference type="SUPFAM" id="SSF47336">
    <property type="entry name" value="ACP-like"/>
    <property type="match status" value="3"/>
</dbReference>
<dbReference type="InterPro" id="IPR036736">
    <property type="entry name" value="ACP-like_sf"/>
</dbReference>
<dbReference type="InterPro" id="IPR042099">
    <property type="entry name" value="ANL_N_sf"/>
</dbReference>
<dbReference type="Gene3D" id="2.30.38.10">
    <property type="entry name" value="Luciferase, Domain 3"/>
    <property type="match status" value="1"/>
</dbReference>
<dbReference type="InterPro" id="IPR020845">
    <property type="entry name" value="AMP-binding_CS"/>
</dbReference>
<dbReference type="Pfam" id="PF02668">
    <property type="entry name" value="TauD"/>
    <property type="match status" value="1"/>
</dbReference>
<dbReference type="SUPFAM" id="SSF52777">
    <property type="entry name" value="CoA-dependent acyltransferases"/>
    <property type="match status" value="6"/>
</dbReference>
<dbReference type="InterPro" id="IPR001242">
    <property type="entry name" value="Condensation_dom"/>
</dbReference>
<evidence type="ECO:0000256" key="1">
    <source>
        <dbReference type="ARBA" id="ARBA00001957"/>
    </source>
</evidence>
<protein>
    <submittedName>
        <fullName evidence="6">Amino acid adenylation domain-containing protein</fullName>
    </submittedName>
</protein>
<dbReference type="InterPro" id="IPR003819">
    <property type="entry name" value="TauD/TfdA-like"/>
</dbReference>
<dbReference type="SUPFAM" id="SSF51197">
    <property type="entry name" value="Clavaminate synthase-like"/>
    <property type="match status" value="1"/>
</dbReference>
<dbReference type="PROSITE" id="PS00455">
    <property type="entry name" value="AMP_BINDING"/>
    <property type="match status" value="1"/>
</dbReference>
<dbReference type="PANTHER" id="PTHR45527:SF1">
    <property type="entry name" value="FATTY ACID SYNTHASE"/>
    <property type="match status" value="1"/>
</dbReference>
<dbReference type="Proteomes" id="UP001223016">
    <property type="component" value="Unassembled WGS sequence"/>
</dbReference>
<evidence type="ECO:0000313" key="6">
    <source>
        <dbReference type="EMBL" id="MDO7926822.1"/>
    </source>
</evidence>
<dbReference type="CDD" id="cd19531">
    <property type="entry name" value="LCL_NRPS-like"/>
    <property type="match status" value="3"/>
</dbReference>
<dbReference type="RefSeq" id="WP_304574554.1">
    <property type="nucleotide sequence ID" value="NZ_JAUQOO010000005.1"/>
</dbReference>
<comment type="cofactor">
    <cofactor evidence="1">
        <name>pantetheine 4'-phosphate</name>
        <dbReference type="ChEBI" id="CHEBI:47942"/>
    </cofactor>
</comment>
<dbReference type="NCBIfam" id="TIGR01733">
    <property type="entry name" value="AA-adenyl-dom"/>
    <property type="match status" value="2"/>
</dbReference>
<dbReference type="PROSITE" id="PS00012">
    <property type="entry name" value="PHOSPHOPANTETHEINE"/>
    <property type="match status" value="3"/>
</dbReference>
<keyword evidence="3" id="KW-0597">Phosphoprotein</keyword>
<dbReference type="Gene3D" id="3.40.50.12780">
    <property type="entry name" value="N-terminal domain of ligase-like"/>
    <property type="match status" value="1"/>
</dbReference>
<dbReference type="InterPro" id="IPR009081">
    <property type="entry name" value="PP-bd_ACP"/>
</dbReference>
<dbReference type="Gene3D" id="3.30.559.10">
    <property type="entry name" value="Chloramphenicol acetyltransferase-like domain"/>
    <property type="match status" value="3"/>
</dbReference>
<dbReference type="InterPro" id="IPR023213">
    <property type="entry name" value="CAT-like_dom_sf"/>
</dbReference>
<dbReference type="InterPro" id="IPR045851">
    <property type="entry name" value="AMP-bd_C_sf"/>
</dbReference>
<dbReference type="InterPro" id="IPR006162">
    <property type="entry name" value="Ppantetheine_attach_site"/>
</dbReference>
<dbReference type="CDD" id="cd05930">
    <property type="entry name" value="A_NRPS"/>
    <property type="match status" value="2"/>
</dbReference>
<dbReference type="InterPro" id="IPR000873">
    <property type="entry name" value="AMP-dep_synth/lig_dom"/>
</dbReference>
<dbReference type="Pfam" id="PF13193">
    <property type="entry name" value="AMP-binding_C"/>
    <property type="match status" value="1"/>
</dbReference>
<organism evidence="6 7">
    <name type="scientific">Pseudomonas serbiensis</name>
    <dbReference type="NCBI Taxonomy" id="3064350"/>
    <lineage>
        <taxon>Bacteria</taxon>
        <taxon>Pseudomonadati</taxon>
        <taxon>Pseudomonadota</taxon>
        <taxon>Gammaproteobacteria</taxon>
        <taxon>Pseudomonadales</taxon>
        <taxon>Pseudomonadaceae</taxon>
        <taxon>Pseudomonas</taxon>
    </lineage>
</organism>
<comment type="caution">
    <text evidence="6">The sequence shown here is derived from an EMBL/GenBank/DDBJ whole genome shotgun (WGS) entry which is preliminary data.</text>
</comment>
<dbReference type="InterPro" id="IPR025110">
    <property type="entry name" value="AMP-bd_C"/>
</dbReference>
<evidence type="ECO:0000256" key="2">
    <source>
        <dbReference type="ARBA" id="ARBA00022450"/>
    </source>
</evidence>
<name>A0ABT9CPZ7_9PSED</name>
<dbReference type="InterPro" id="IPR020806">
    <property type="entry name" value="PKS_PP-bd"/>
</dbReference>
<accession>A0ABT9CPZ7</accession>
<keyword evidence="2" id="KW-0596">Phosphopantetheine</keyword>
<evidence type="ECO:0000259" key="5">
    <source>
        <dbReference type="PROSITE" id="PS50075"/>
    </source>
</evidence>
<dbReference type="Gene3D" id="3.30.300.30">
    <property type="match status" value="2"/>
</dbReference>
<feature type="domain" description="Carrier" evidence="5">
    <location>
        <begin position="2126"/>
        <end position="2200"/>
    </location>
</feature>
<dbReference type="Pfam" id="PF00668">
    <property type="entry name" value="Condensation"/>
    <property type="match status" value="3"/>
</dbReference>
<dbReference type="EMBL" id="JAUQOO010000005">
    <property type="protein sequence ID" value="MDO7926822.1"/>
    <property type="molecule type" value="Genomic_DNA"/>
</dbReference>
<reference evidence="6 7" key="1">
    <citation type="submission" date="2023-07" db="EMBL/GenBank/DDBJ databases">
        <title>Identification of four novel Pseudomonas species associated with bacterial leaf spot of cucurbits.</title>
        <authorList>
            <person name="Fullem K.R."/>
        </authorList>
    </citation>
    <scope>NUCLEOTIDE SEQUENCE [LARGE SCALE GENOMIC DNA]</scope>
    <source>
        <strain evidence="6 7">KFB 138</strain>
    </source>
</reference>
<dbReference type="Pfam" id="PF00550">
    <property type="entry name" value="PP-binding"/>
    <property type="match status" value="3"/>
</dbReference>
<evidence type="ECO:0000256" key="3">
    <source>
        <dbReference type="ARBA" id="ARBA00022553"/>
    </source>
</evidence>
<dbReference type="PROSITE" id="PS50075">
    <property type="entry name" value="CARRIER"/>
    <property type="match status" value="3"/>
</dbReference>
<dbReference type="InterPro" id="IPR010071">
    <property type="entry name" value="AA_adenyl_dom"/>
</dbReference>
<dbReference type="Gene3D" id="3.60.130.10">
    <property type="entry name" value="Clavaminate synthase-like"/>
    <property type="match status" value="1"/>
</dbReference>
<keyword evidence="7" id="KW-1185">Reference proteome</keyword>
<evidence type="ECO:0000256" key="4">
    <source>
        <dbReference type="ARBA" id="ARBA00023002"/>
    </source>
</evidence>
<keyword evidence="4" id="KW-0560">Oxidoreductase</keyword>
<feature type="domain" description="Carrier" evidence="5">
    <location>
        <begin position="1088"/>
        <end position="1162"/>
    </location>
</feature>
<gene>
    <name evidence="6" type="ORF">Q6A51_08545</name>
</gene>
<dbReference type="Gene3D" id="1.10.1200.10">
    <property type="entry name" value="ACP-like"/>
    <property type="match status" value="3"/>
</dbReference>
<dbReference type="Gene3D" id="3.40.50.980">
    <property type="match status" value="2"/>
</dbReference>
<dbReference type="Gene3D" id="3.30.559.30">
    <property type="entry name" value="Nonribosomal peptide synthetase, condensation domain"/>
    <property type="match status" value="3"/>
</dbReference>
<dbReference type="SMART" id="SM00823">
    <property type="entry name" value="PKS_PP"/>
    <property type="match status" value="3"/>
</dbReference>
<evidence type="ECO:0000313" key="7">
    <source>
        <dbReference type="Proteomes" id="UP001223016"/>
    </source>
</evidence>
<dbReference type="Pfam" id="PF00501">
    <property type="entry name" value="AMP-binding"/>
    <property type="match status" value="2"/>
</dbReference>
<proteinExistence type="predicted"/>
<dbReference type="InterPro" id="IPR042098">
    <property type="entry name" value="TauD-like_sf"/>
</dbReference>
<dbReference type="SUPFAM" id="SSF56801">
    <property type="entry name" value="Acetyl-CoA synthetase-like"/>
    <property type="match status" value="2"/>
</dbReference>
<sequence length="3015" mass="333843">MSGMTQQAFLEIAQRLASLPADKKKLFRQRLAEKGIDSWRLPIVPAVLGEGQNLPLAQAQRRFLSAEALSSRALYNLCSVLRFDRDLDGQRLQQAMQQLSDRHQILRTRYTTDAQGQLQPHCEPLQVSLPKVERLTLEAADYEQWCADEYARQLAEPFDLAQSAPWRWQAFSDVQGQSTWLFFTIHHVAYDAWSAQQLTLELAEAYRALARNEPARQPELSIQYADYAAWEQEWLDSDSCQQHIEFWRAQLADAPAPLALPLDRARPAASQRRHSGAVLARELSQELTTAVEAAIRKQGVTLYIYGLTAFSCLLSRYSGENDLCLGTSAAQRDRPELVPLIGPLLNTLVIRQQLQDNPDFTSALLRTRDTVAAAFDHQLLPFENVLESLERPRSSPLFQVMFVQVDLPASRTLELPGVAVEVLDPPQRHARFDLTLRMVRTADSWLRCELEYSDELFDAATVEQMLDDLLAILGQAASHPQRRLSELQLVSPASELSGPALGSTPLPLDRQVQHWATHTPTAPALCSAGQNIDYATLGSASRSLAAKLAGQGVGPGHVVALCMPRCAEQLLATLACWQRGAVCLFLDPAQPPQRLAQLLQDSGASLWLTLAEAPETGVDIARLELSAGDWSADAPVGSGQSLSQPQLPAYLIYTSGSTGQPKGVLVTHANVAHYATAVGQRLQAKSGSRWATLATVAADLGLTCVFAALNAGDPLVLPPASLTFDPPGWADFLDQQPVDCLKIAPSHLRGLLALDDARRVLPREVLILGGEGFDQALFTQVRELAPQLRIFNHYGPSETTVGVICGEISSIDSLESGQYLPLGQPLADCELRIVDGNDIPVPLGVAGELLIAGPQVAQGYLGQPELTAKAFGSTAQGHGHSQHQRFYRSGDRVRLDRNGRLVFLGRQDDQVKIRGFRVEPGEVSAWLNARSQVREGAVLAQEIKGRTQLVAYISPALSAEELAAVQAEARHQLPEHMLPAHWLVLDTLPLTANGKLDRRALPEPPETEAASAVAQPPMGATEQHLAQLWCQVLGCAQVGREDDFFALGGDSILSLQLIGLASRAGLKLKPRDVLQHSTLAGMALCIDCRQQPALSTVLDAFRELLEQPGLGPDADFFAAGGDSILSLQLIARLRKAELRLMPRQLLENPTPRQLAGVLKPVAASAVAPQAVAQAANQPQPLSHAQQRVWFMQQLDPAQTAYNVTQLLALRGNMDVPRLQGTCQALVHRHEALRCRFFEEQGQVWQRLEETGTPIFNVHDLSGLSESEQQATIAKAARRVFDLVNGPLLAIDVFSVAPDDYRLLFNVHHIAVDGWSMGLLVKDFALIYQDRPTPATTGLLPFIKEQRQRLDGEQGQQLLGYWQQRLQGLGNEPLELPDHCLRPAVQAYEGARDEFVLPGVLSAAVDAQARALGVTPFVLYFAAYQLLLWRHAGRTDFAIGLPVAGRESAAGQALVGLFVNTLAHRVQIDARQSLQSFIKTLNGQLADDMAHQELPFEQLLDKLDFERHLDRTPVFQNLFNYQIDHGDSRRFSLPGVSVESLALPDGVVSAKFDLTFNLFTQGRGIDANTRLIVEYATALLRPETAQRLVEDYQGLLGSLTRLDLQQNLLEVPLDSVARLATSGMSMDVYCEADFVTRFEVQAALHPERVAVFSANRRLSYAALDAQANRLAHWLLAQGVGHESAVAFCLPRDERLLVCMLGIQKAGASYLPLDPGHPAARQAQILNRAQPHLLLCDARAADFPEQLRSYLWADLPLAQFPAQAPALGRNLQQLAYTLYTSGSTGQPKGVQISRGNFANFLLAMEQALPLDNVQRYLALTTVTFDICGLELCLPLVRGGSVVLADDEERQDPVLLASLIKNQSVELIQATPATWAMLLQGDRQVLAGRVALAGGEALSAEMATELRQSVAHLVNVYGPTETTVWSTQTPIDALQLPVAPIGRPLLNTRCHVLDEHLCEVPPGCVGELYIAGDGLARGYAGQPGLTAERFIADPFSTDGSRLYRTGDLARWQPDGQLYYLGRTDDQIKLRGFRIELGEIEAVLLSHPKLVQAVVAVQGEHLAAFWVAEAGSPPDETEIRDYLQARLPVYMLPTHMQALEQLPLNTNGKVDRKQLPRLQLETSASSAVQRPLSASETLLAEVWGAVLKRQQIPVDGHFFQLGGHSLMAAQVRGRLREQGFKVPLRWLFETPVLAELAARLEGLARDLDIGSLAIPHVDQQIEQPLSSAQQRVWLMQQLDLADSSFNMSSNVRLRGELDEQSLQRSLLRLVSRHAILRTTYHQQGGELRQRIHGDLSVELQVIASSDAQWPVEAREVALRPFDLGSEAPLRAVLYRTGEQEHVLQLVMHHIASDGWSGAVLVDELIQGYEAYSAGLQPAQGELPIQYVDYAVWQGSPAVQLRQREGLDFWRRTLAGIPSQVPLPFDFPRPERDTGTGAALDFQLSAATVERLKAFGQDSGTSPFMLLLTCYAAVLQRETQGRDLVIGTDVANRDHPDTESLIGFFVNLLALRIRLQPELSFREQAQQVREVCLQAFAWQDTPFERVVECLELPRVANLHPLLQTLFVLDNTPRQQRQLGNLQVEPLTGEQHHSKFDMALFASEDGDAISLRWVYRTSLFRPATIERLRDAFESLLEMALGAPENPIDTLIPTVKGAAAMSTDNPVQRKMSKLGKMRQSGTPATREPIEARPLREGSKFPLLVTLRDRELAPAIWAEANRDKVENWLREHGGILFRGFDLPTPVDFETFCQALCPQLYGQYGDLPKKEGGKNIYKSTPYPKDRMILFHNESAHQHRWPRRQWFYCEIPATTGGATPIVDSREVYRELPAWLQAKLRSKQLMYVRNFSTSLDVSWQHFFQTEERAEVERICRESNIEFQWRGANDLHTRQVCPAVILHPLTGEESFFNQIQLYHPAFLDADIREQFLRDGAATMPRQVFYGDGSELEESAIEAINAAYDRCAVRFDWQQGDVVMLDNMLAAHARDPFDGERKIVVAMGEIYGRDQVMAAPAQTEETHAELNP</sequence>
<dbReference type="PANTHER" id="PTHR45527">
    <property type="entry name" value="NONRIBOSOMAL PEPTIDE SYNTHETASE"/>
    <property type="match status" value="1"/>
</dbReference>
<feature type="domain" description="Carrier" evidence="5">
    <location>
        <begin position="1016"/>
        <end position="1090"/>
    </location>
</feature>